<dbReference type="Gene3D" id="3.10.290.10">
    <property type="entry name" value="RNA-binding S4 domain"/>
    <property type="match status" value="1"/>
</dbReference>
<keyword evidence="13" id="KW-1185">Reference proteome</keyword>
<dbReference type="Pfam" id="PF00163">
    <property type="entry name" value="Ribosomal_S4"/>
    <property type="match status" value="1"/>
</dbReference>
<dbReference type="RefSeq" id="XP_002109439.1">
    <property type="nucleotide sequence ID" value="XM_002109403.1"/>
</dbReference>
<evidence type="ECO:0000256" key="1">
    <source>
        <dbReference type="ARBA" id="ARBA00004604"/>
    </source>
</evidence>
<evidence type="ECO:0000256" key="3">
    <source>
        <dbReference type="ARBA" id="ARBA00022517"/>
    </source>
</evidence>
<dbReference type="EMBL" id="DS985242">
    <property type="protein sequence ID" value="EDV27605.1"/>
    <property type="molecule type" value="Genomic_DNA"/>
</dbReference>
<evidence type="ECO:0000259" key="10">
    <source>
        <dbReference type="SMART" id="SM00363"/>
    </source>
</evidence>
<dbReference type="InterPro" id="IPR022801">
    <property type="entry name" value="Ribosomal_uS4"/>
</dbReference>
<keyword evidence="4 9" id="KW-0694">RNA-binding</keyword>
<dbReference type="KEGG" id="tad:TRIADDRAFT_21036"/>
<sequence length="182" mass="21454">MVRSLKYHEKKLLKKVDFISWKKENNIREIQIIRKYHIKKREDYTKYNKLCGMVRKLSHVLKKLDVNDEFRVEASALLIEKLYNLGLIQSQKSLTLCEKLTASTFCRRRLPVILVKLRMAPTVSMATTFIEHGHIRIGPEVVTDPALLVTRTMEDYVTWTDSSKIKKHLLRYQGEVRINLLL</sequence>
<dbReference type="GO" id="GO:0034457">
    <property type="term" value="C:Mpp10 complex"/>
    <property type="evidence" value="ECO:0000318"/>
    <property type="project" value="GO_Central"/>
</dbReference>
<dbReference type="OrthoDB" id="10248812at2759"/>
<evidence type="ECO:0000313" key="13">
    <source>
        <dbReference type="Proteomes" id="UP000009022"/>
    </source>
</evidence>
<evidence type="ECO:0000256" key="9">
    <source>
        <dbReference type="PROSITE-ProRule" id="PRU00182"/>
    </source>
</evidence>
<dbReference type="GeneID" id="6751206"/>
<comment type="similarity">
    <text evidence="2">Belongs to the universal ribosomal protein uS4 family.</text>
</comment>
<evidence type="ECO:0000256" key="4">
    <source>
        <dbReference type="ARBA" id="ARBA00022884"/>
    </source>
</evidence>
<dbReference type="InterPro" id="IPR036986">
    <property type="entry name" value="S4_RNA-bd_sf"/>
</dbReference>
<comment type="subcellular location">
    <subcellularLocation>
        <location evidence="1">Nucleus</location>
        <location evidence="1">Nucleolus</location>
    </subcellularLocation>
</comment>
<reference evidence="12 13" key="1">
    <citation type="journal article" date="2008" name="Nature">
        <title>The Trichoplax genome and the nature of placozoans.</title>
        <authorList>
            <person name="Srivastava M."/>
            <person name="Begovic E."/>
            <person name="Chapman J."/>
            <person name="Putnam N.H."/>
            <person name="Hellsten U."/>
            <person name="Kawashima T."/>
            <person name="Kuo A."/>
            <person name="Mitros T."/>
            <person name="Salamov A."/>
            <person name="Carpenter M.L."/>
            <person name="Signorovitch A.Y."/>
            <person name="Moreno M.A."/>
            <person name="Kamm K."/>
            <person name="Grimwood J."/>
            <person name="Schmutz J."/>
            <person name="Shapiro H."/>
            <person name="Grigoriev I.V."/>
            <person name="Buss L.W."/>
            <person name="Schierwater B."/>
            <person name="Dellaporta S.L."/>
            <person name="Rokhsar D.S."/>
        </authorList>
    </citation>
    <scope>NUCLEOTIDE SEQUENCE [LARGE SCALE GENOMIC DNA]</scope>
    <source>
        <strain evidence="12 13">Grell-BS-1999</strain>
    </source>
</reference>
<dbReference type="AlphaFoldDB" id="B3RPB0"/>
<gene>
    <name evidence="12" type="ORF">TRIADDRAFT_21036</name>
</gene>
<dbReference type="InterPro" id="IPR001912">
    <property type="entry name" value="Ribosomal_uS4_N"/>
</dbReference>
<accession>B3RPB0</accession>
<dbReference type="FunFam" id="3.10.290.10:FF:000006">
    <property type="entry name" value="U3 small nucleolar ribonucleoprotein IMP3"/>
    <property type="match status" value="1"/>
</dbReference>
<proteinExistence type="inferred from homology"/>
<evidence type="ECO:0000256" key="8">
    <source>
        <dbReference type="ARBA" id="ARBA00072223"/>
    </source>
</evidence>
<dbReference type="InterPro" id="IPR002942">
    <property type="entry name" value="S4_RNA-bd"/>
</dbReference>
<dbReference type="OMA" id="FRIKHEQ"/>
<dbReference type="CDD" id="cd00165">
    <property type="entry name" value="S4"/>
    <property type="match status" value="1"/>
</dbReference>
<dbReference type="CTD" id="6751206"/>
<dbReference type="GO" id="GO:0006364">
    <property type="term" value="P:rRNA processing"/>
    <property type="evidence" value="ECO:0000318"/>
    <property type="project" value="GO_Central"/>
</dbReference>
<dbReference type="GO" id="GO:0042274">
    <property type="term" value="P:ribosomal small subunit biogenesis"/>
    <property type="evidence" value="ECO:0000318"/>
    <property type="project" value="GO_Central"/>
</dbReference>
<dbReference type="PANTHER" id="PTHR11831:SF1">
    <property type="entry name" value="U3 SMALL NUCLEOLAR RIBONUCLEOPROTEIN PROTEIN IMP3"/>
    <property type="match status" value="1"/>
</dbReference>
<dbReference type="PhylomeDB" id="B3RPB0"/>
<dbReference type="Proteomes" id="UP000009022">
    <property type="component" value="Unassembled WGS sequence"/>
</dbReference>
<dbReference type="eggNOG" id="KOG4655">
    <property type="taxonomic scope" value="Eukaryota"/>
</dbReference>
<evidence type="ECO:0000313" key="12">
    <source>
        <dbReference type="EMBL" id="EDV27605.1"/>
    </source>
</evidence>
<protein>
    <recommendedName>
        <fullName evidence="7">U3 small nucleolar ribonucleoprotein protein IMP3</fullName>
    </recommendedName>
    <alternativeName>
        <fullName evidence="8">U3 small nucleolar ribonucleoprotein protein imp3</fullName>
    </alternativeName>
</protein>
<dbReference type="Pfam" id="PF01479">
    <property type="entry name" value="S4"/>
    <property type="match status" value="1"/>
</dbReference>
<name>B3RPB0_TRIAD</name>
<dbReference type="SMART" id="SM01390">
    <property type="entry name" value="Ribosomal_S4"/>
    <property type="match status" value="1"/>
</dbReference>
<keyword evidence="5" id="KW-0539">Nucleus</keyword>
<feature type="domain" description="RNA-binding S4" evidence="10">
    <location>
        <begin position="108"/>
        <end position="171"/>
    </location>
</feature>
<evidence type="ECO:0000256" key="6">
    <source>
        <dbReference type="ARBA" id="ARBA00023274"/>
    </source>
</evidence>
<dbReference type="SMART" id="SM00363">
    <property type="entry name" value="S4"/>
    <property type="match status" value="1"/>
</dbReference>
<dbReference type="PANTHER" id="PTHR11831">
    <property type="entry name" value="30S 40S RIBOSOMAL PROTEIN"/>
    <property type="match status" value="1"/>
</dbReference>
<evidence type="ECO:0000259" key="11">
    <source>
        <dbReference type="SMART" id="SM01390"/>
    </source>
</evidence>
<evidence type="ECO:0000256" key="2">
    <source>
        <dbReference type="ARBA" id="ARBA00007465"/>
    </source>
</evidence>
<feature type="domain" description="Small ribosomal subunit protein uS4 N-terminal" evidence="11">
    <location>
        <begin position="4"/>
        <end position="107"/>
    </location>
</feature>
<dbReference type="GO" id="GO:0032040">
    <property type="term" value="C:small-subunit processome"/>
    <property type="evidence" value="ECO:0000318"/>
    <property type="project" value="GO_Central"/>
</dbReference>
<dbReference type="GO" id="GO:0019843">
    <property type="term" value="F:rRNA binding"/>
    <property type="evidence" value="ECO:0007669"/>
    <property type="project" value="InterPro"/>
</dbReference>
<dbReference type="STRING" id="10228.B3RPB0"/>
<dbReference type="SUPFAM" id="SSF55174">
    <property type="entry name" value="Alpha-L RNA-binding motif"/>
    <property type="match status" value="1"/>
</dbReference>
<dbReference type="InParanoid" id="B3RPB0"/>
<keyword evidence="6" id="KW-0687">Ribonucleoprotein</keyword>
<dbReference type="PROSITE" id="PS50889">
    <property type="entry name" value="S4"/>
    <property type="match status" value="1"/>
</dbReference>
<evidence type="ECO:0000256" key="7">
    <source>
        <dbReference type="ARBA" id="ARBA00069727"/>
    </source>
</evidence>
<evidence type="ECO:0000256" key="5">
    <source>
        <dbReference type="ARBA" id="ARBA00023242"/>
    </source>
</evidence>
<dbReference type="GO" id="GO:0030515">
    <property type="term" value="F:snoRNA binding"/>
    <property type="evidence" value="ECO:0000318"/>
    <property type="project" value="GO_Central"/>
</dbReference>
<dbReference type="HOGENOM" id="CLU_097281_0_0_1"/>
<organism evidence="12 13">
    <name type="scientific">Trichoplax adhaerens</name>
    <name type="common">Trichoplax reptans</name>
    <dbReference type="NCBI Taxonomy" id="10228"/>
    <lineage>
        <taxon>Eukaryota</taxon>
        <taxon>Metazoa</taxon>
        <taxon>Placozoa</taxon>
        <taxon>Uniplacotomia</taxon>
        <taxon>Trichoplacea</taxon>
        <taxon>Trichoplacidae</taxon>
        <taxon>Trichoplax</taxon>
    </lineage>
</organism>
<keyword evidence="3" id="KW-0690">Ribosome biogenesis</keyword>